<feature type="transmembrane region" description="Helical" evidence="1">
    <location>
        <begin position="213"/>
        <end position="233"/>
    </location>
</feature>
<feature type="transmembrane region" description="Helical" evidence="1">
    <location>
        <begin position="158"/>
        <end position="176"/>
    </location>
</feature>
<feature type="transmembrane region" description="Helical" evidence="1">
    <location>
        <begin position="58"/>
        <end position="78"/>
    </location>
</feature>
<feature type="transmembrane region" description="Helical" evidence="1">
    <location>
        <begin position="118"/>
        <end position="138"/>
    </location>
</feature>
<organism evidence="2 3">
    <name type="scientific">Candidatus Magnetoglobus multicellularis str. Araruama</name>
    <dbReference type="NCBI Taxonomy" id="890399"/>
    <lineage>
        <taxon>Bacteria</taxon>
        <taxon>Pseudomonadati</taxon>
        <taxon>Thermodesulfobacteriota</taxon>
        <taxon>Desulfobacteria</taxon>
        <taxon>Desulfobacterales</taxon>
        <taxon>Desulfobacteraceae</taxon>
        <taxon>Candidatus Magnetoglobus</taxon>
    </lineage>
</organism>
<feature type="transmembrane region" description="Helical" evidence="1">
    <location>
        <begin position="84"/>
        <end position="106"/>
    </location>
</feature>
<dbReference type="Proteomes" id="UP000189670">
    <property type="component" value="Unassembled WGS sequence"/>
</dbReference>
<protein>
    <submittedName>
        <fullName evidence="2">Uncharacterized protein</fullName>
    </submittedName>
</protein>
<reference evidence="3" key="1">
    <citation type="submission" date="2012-11" db="EMBL/GenBank/DDBJ databases">
        <authorList>
            <person name="Lucero-Rivera Y.E."/>
            <person name="Tovar-Ramirez D."/>
        </authorList>
    </citation>
    <scope>NUCLEOTIDE SEQUENCE [LARGE SCALE GENOMIC DNA]</scope>
    <source>
        <strain evidence="3">Araruama</strain>
    </source>
</reference>
<comment type="caution">
    <text evidence="2">The sequence shown here is derived from an EMBL/GenBank/DDBJ whole genome shotgun (WGS) entry which is preliminary data.</text>
</comment>
<keyword evidence="1" id="KW-1133">Transmembrane helix</keyword>
<dbReference type="EMBL" id="ATBP01000230">
    <property type="protein sequence ID" value="ETR71722.1"/>
    <property type="molecule type" value="Genomic_DNA"/>
</dbReference>
<evidence type="ECO:0000313" key="3">
    <source>
        <dbReference type="Proteomes" id="UP000189670"/>
    </source>
</evidence>
<evidence type="ECO:0000256" key="1">
    <source>
        <dbReference type="SAM" id="Phobius"/>
    </source>
</evidence>
<gene>
    <name evidence="2" type="ORF">OMM_02279</name>
</gene>
<sequence length="257" mass="29758">MALIFAGLWFVLLAIKDYLSAIRFVQLPLHSTLETIGGLSAIWIAAVLFHHKEDDADICFWVGNGFACKGILDIFHAVCMPGESFIFLNSTANLSAALLFSLIWLPRHVIKRYALEQRWLTVGVIIISISVGFRAVLFPEGVPHIIHLYNNQFTLVSITMNNIAAILFLTSIPRWVTLYHQSGHRYYLLFLSVCFLFGTSEVIFQYSDLWDGIWWSWHIIQLAAHIITLMYLFHKYKMLNNEVYYIRWNQEQPEQLT</sequence>
<evidence type="ECO:0000313" key="2">
    <source>
        <dbReference type="EMBL" id="ETR71722.1"/>
    </source>
</evidence>
<name>A0A1V1P9Y9_9BACT</name>
<keyword evidence="1" id="KW-0472">Membrane</keyword>
<accession>A0A1V1P9Y9</accession>
<proteinExistence type="predicted"/>
<keyword evidence="1" id="KW-0812">Transmembrane</keyword>
<feature type="transmembrane region" description="Helical" evidence="1">
    <location>
        <begin position="31"/>
        <end position="49"/>
    </location>
</feature>
<dbReference type="AlphaFoldDB" id="A0A1V1P9Y9"/>
<feature type="transmembrane region" description="Helical" evidence="1">
    <location>
        <begin position="188"/>
        <end position="207"/>
    </location>
</feature>